<dbReference type="Proteomes" id="UP000538670">
    <property type="component" value="Unassembled WGS sequence"/>
</dbReference>
<evidence type="ECO:0000313" key="1">
    <source>
        <dbReference type="EMBL" id="MBB3879771.1"/>
    </source>
</evidence>
<dbReference type="Pfam" id="PF02585">
    <property type="entry name" value="PIG-L"/>
    <property type="match status" value="1"/>
</dbReference>
<dbReference type="Gene3D" id="3.40.50.10320">
    <property type="entry name" value="LmbE-like"/>
    <property type="match status" value="1"/>
</dbReference>
<reference evidence="1 2" key="1">
    <citation type="submission" date="2020-08" db="EMBL/GenBank/DDBJ databases">
        <title>Genomic Encyclopedia of Type Strains, Phase IV (KMG-IV): sequencing the most valuable type-strain genomes for metagenomic binning, comparative biology and taxonomic classification.</title>
        <authorList>
            <person name="Goeker M."/>
        </authorList>
    </citation>
    <scope>NUCLEOTIDE SEQUENCE [LARGE SCALE GENOMIC DNA]</scope>
    <source>
        <strain evidence="1 2">DSM 19512</strain>
    </source>
</reference>
<evidence type="ECO:0000313" key="2">
    <source>
        <dbReference type="Proteomes" id="UP000538670"/>
    </source>
</evidence>
<name>A0A7W6A9N3_9SPHN</name>
<organism evidence="1 2">
    <name type="scientific">Sphingomonas pseudosanguinis</name>
    <dbReference type="NCBI Taxonomy" id="413712"/>
    <lineage>
        <taxon>Bacteria</taxon>
        <taxon>Pseudomonadati</taxon>
        <taxon>Pseudomonadota</taxon>
        <taxon>Alphaproteobacteria</taxon>
        <taxon>Sphingomonadales</taxon>
        <taxon>Sphingomonadaceae</taxon>
        <taxon>Sphingomonas</taxon>
    </lineage>
</organism>
<dbReference type="EMBL" id="JACIDH010000009">
    <property type="protein sequence ID" value="MBB3879771.1"/>
    <property type="molecule type" value="Genomic_DNA"/>
</dbReference>
<proteinExistence type="predicted"/>
<comment type="caution">
    <text evidence="1">The sequence shown here is derived from an EMBL/GenBank/DDBJ whole genome shotgun (WGS) entry which is preliminary data.</text>
</comment>
<dbReference type="GO" id="GO:0016811">
    <property type="term" value="F:hydrolase activity, acting on carbon-nitrogen (but not peptide) bonds, in linear amides"/>
    <property type="evidence" value="ECO:0007669"/>
    <property type="project" value="TreeGrafter"/>
</dbReference>
<dbReference type="InterPro" id="IPR024078">
    <property type="entry name" value="LmbE-like_dom_sf"/>
</dbReference>
<accession>A0A7W6A9N3</accession>
<dbReference type="SUPFAM" id="SSF102588">
    <property type="entry name" value="LmbE-like"/>
    <property type="match status" value="1"/>
</dbReference>
<sequence>MTWGLRSVRRAVVVAPHPDDEVIGAAALIGHLRRQGGDVRVIVVSDGAASHPNSMAWPRQRLVAARERESLHALRRLGVVRGQVTFLRLPDGGLSAGCRGALHRALRRYPAIDLIVGPAIDDAHPDHRAVAEALRDYRFAGRRLTYRVWPPERPMAARGTRVTMPGGAAAKRSLIRVHRTQLGAITDDPHGFAIARHELAVFAHPVERFATVRR</sequence>
<dbReference type="PANTHER" id="PTHR12993:SF29">
    <property type="entry name" value="BLR3841 PROTEIN"/>
    <property type="match status" value="1"/>
</dbReference>
<dbReference type="RefSeq" id="WP_183951933.1">
    <property type="nucleotide sequence ID" value="NZ_JACIDH010000009.1"/>
</dbReference>
<dbReference type="PANTHER" id="PTHR12993">
    <property type="entry name" value="N-ACETYLGLUCOSAMINYL-PHOSPHATIDYLINOSITOL DE-N-ACETYLASE-RELATED"/>
    <property type="match status" value="1"/>
</dbReference>
<dbReference type="InterPro" id="IPR003737">
    <property type="entry name" value="GlcNAc_PI_deacetylase-related"/>
</dbReference>
<keyword evidence="2" id="KW-1185">Reference proteome</keyword>
<protein>
    <submittedName>
        <fullName evidence="1">LmbE family N-acetylglucosaminyl deacetylase</fullName>
    </submittedName>
</protein>
<gene>
    <name evidence="1" type="ORF">GGR48_002205</name>
</gene>
<dbReference type="AlphaFoldDB" id="A0A7W6A9N3"/>